<sequence length="239" mass="24864">MEVKIYVFLVFILGLVVAASGCTMSGWGSGNMINQTKEVNGVNQVTLNGIGTIVLQQGDQEALTIEAEDNILPHIQSKVEGNKLIISYDTNTPTPTKDVKFYLTVKDMTSIGISGAGKIQSTGFNTKTMSINMEGAGDGNLAGLNLEKLTVIISGAGKMVLAGKATEQTVTISGAGNYEAKELATETTTINIDGAGKGTVNVSKVLNAMINGAGNLNYLGSPQVNQQISSGSSVKQITS</sequence>
<dbReference type="PANTHER" id="PTHR39200:SF1">
    <property type="entry name" value="AUTO-TRANSPORTER ADHESIN HEAD GIN DOMAIN-CONTAINING PROTEIN-RELATED"/>
    <property type="match status" value="1"/>
</dbReference>
<evidence type="ECO:0000256" key="1">
    <source>
        <dbReference type="SAM" id="Phobius"/>
    </source>
</evidence>
<evidence type="ECO:0000313" key="5">
    <source>
        <dbReference type="Proteomes" id="UP000232631"/>
    </source>
</evidence>
<organism evidence="3 6">
    <name type="scientific">Methanobacterium subterraneum</name>
    <dbReference type="NCBI Taxonomy" id="59277"/>
    <lineage>
        <taxon>Archaea</taxon>
        <taxon>Methanobacteriati</taxon>
        <taxon>Methanobacteriota</taxon>
        <taxon>Methanomada group</taxon>
        <taxon>Methanobacteria</taxon>
        <taxon>Methanobacteriales</taxon>
        <taxon>Methanobacteriaceae</taxon>
        <taxon>Methanobacterium</taxon>
    </lineage>
</organism>
<dbReference type="EMBL" id="CP017768">
    <property type="protein sequence ID" value="AUB59312.1"/>
    <property type="molecule type" value="Genomic_DNA"/>
</dbReference>
<dbReference type="Pfam" id="PF10988">
    <property type="entry name" value="DUF2807"/>
    <property type="match status" value="1"/>
</dbReference>
<accession>A0A2H4V9D2</accession>
<dbReference type="AlphaFoldDB" id="A0A2H4V9D2"/>
<keyword evidence="5" id="KW-1185">Reference proteome</keyword>
<dbReference type="PANTHER" id="PTHR39200">
    <property type="entry name" value="HYPOTHETICAL EXPORTED PROTEIN"/>
    <property type="match status" value="1"/>
</dbReference>
<dbReference type="EMBL" id="CP017766">
    <property type="protein sequence ID" value="AUB54688.1"/>
    <property type="molecule type" value="Genomic_DNA"/>
</dbReference>
<feature type="transmembrane region" description="Helical" evidence="1">
    <location>
        <begin position="6"/>
        <end position="27"/>
    </location>
</feature>
<dbReference type="KEGG" id="msub:BK009_00615"/>
<accession>A0A2H4VMK4</accession>
<keyword evidence="1" id="KW-0812">Transmembrane</keyword>
<name>A0A2H4V9D2_9EURY</name>
<evidence type="ECO:0000313" key="4">
    <source>
        <dbReference type="EMBL" id="AUB59312.1"/>
    </source>
</evidence>
<reference evidence="5 6" key="1">
    <citation type="submission" date="2016-10" db="EMBL/GenBank/DDBJ databases">
        <title>Comparative genomics between deep and shallow subseafloor isolates.</title>
        <authorList>
            <person name="Ishii S."/>
            <person name="Miller J.R."/>
            <person name="Sutton G."/>
            <person name="Suzuki S."/>
            <person name="Methe B."/>
            <person name="Inagaki F."/>
            <person name="Imachi H."/>
        </authorList>
    </citation>
    <scope>NUCLEOTIDE SEQUENCE [LARGE SCALE GENOMIC DNA]</scope>
    <source>
        <strain evidence="4 5">A8p</strain>
        <strain evidence="3 6">MO-MB1</strain>
    </source>
</reference>
<evidence type="ECO:0000313" key="6">
    <source>
        <dbReference type="Proteomes" id="UP000232806"/>
    </source>
</evidence>
<keyword evidence="1" id="KW-0472">Membrane</keyword>
<evidence type="ECO:0000313" key="3">
    <source>
        <dbReference type="EMBL" id="AUB54688.1"/>
    </source>
</evidence>
<dbReference type="Proteomes" id="UP000232806">
    <property type="component" value="Chromosome"/>
</dbReference>
<dbReference type="Gene3D" id="2.160.20.120">
    <property type="match status" value="1"/>
</dbReference>
<feature type="domain" description="Putative auto-transporter adhesin head GIN" evidence="2">
    <location>
        <begin position="43"/>
        <end position="222"/>
    </location>
</feature>
<protein>
    <recommendedName>
        <fullName evidence="2">Putative auto-transporter adhesin head GIN domain-containing protein</fullName>
    </recommendedName>
</protein>
<proteinExistence type="predicted"/>
<keyword evidence="1" id="KW-1133">Transmembrane helix</keyword>
<evidence type="ECO:0000259" key="2">
    <source>
        <dbReference type="Pfam" id="PF10988"/>
    </source>
</evidence>
<dbReference type="InterPro" id="IPR021255">
    <property type="entry name" value="DUF2807"/>
</dbReference>
<gene>
    <name evidence="3" type="ORF">BK007_00710</name>
    <name evidence="4" type="ORF">BK009_00615</name>
</gene>
<dbReference type="Proteomes" id="UP000232631">
    <property type="component" value="Chromosome"/>
</dbReference>
<dbReference type="PROSITE" id="PS51257">
    <property type="entry name" value="PROKAR_LIPOPROTEIN"/>
    <property type="match status" value="1"/>
</dbReference>